<sequence length="97" mass="10803">MTLSHNAIADNSKVVGAVRAVHRLRRHHNGCHYIVALGYTVDVVLDEEAWSTHDPFDECTGVVIEAVMCIDDRNMGIDRSFCPHRQEASRMVGNLTA</sequence>
<dbReference type="Proteomes" id="UP000225108">
    <property type="component" value="Unassembled WGS sequence"/>
</dbReference>
<proteinExistence type="predicted"/>
<evidence type="ECO:0000313" key="1">
    <source>
        <dbReference type="EMBL" id="PHV66725.1"/>
    </source>
</evidence>
<reference evidence="1 2" key="1">
    <citation type="submission" date="2017-10" db="EMBL/GenBank/DDBJ databases">
        <title>The draft genome sequence of Williamsia sp. BULT 1.1 isolated from the semi-arid grassland soils from South Africa.</title>
        <authorList>
            <person name="Kabwe M.H."/>
            <person name="Govender N."/>
            <person name="Mutseka Lunga P."/>
            <person name="Vikram S."/>
            <person name="Makhalanyane T.P."/>
        </authorList>
    </citation>
    <scope>NUCLEOTIDE SEQUENCE [LARGE SCALE GENOMIC DNA]</scope>
    <source>
        <strain evidence="1 2">BULT 1.1</strain>
    </source>
</reference>
<protein>
    <submittedName>
        <fullName evidence="1">Uncharacterized protein</fullName>
    </submittedName>
</protein>
<dbReference type="EMBL" id="PEBD01000008">
    <property type="protein sequence ID" value="PHV66725.1"/>
    <property type="molecule type" value="Genomic_DNA"/>
</dbReference>
<gene>
    <name evidence="1" type="ORF">CSW57_10620</name>
</gene>
<comment type="caution">
    <text evidence="1">The sequence shown here is derived from an EMBL/GenBank/DDBJ whole genome shotgun (WGS) entry which is preliminary data.</text>
</comment>
<evidence type="ECO:0000313" key="2">
    <source>
        <dbReference type="Proteomes" id="UP000225108"/>
    </source>
</evidence>
<name>A0A2G3PLN0_WILMA</name>
<organism evidence="1 2">
    <name type="scientific">Williamsia marianensis</name>
    <dbReference type="NCBI Taxonomy" id="85044"/>
    <lineage>
        <taxon>Bacteria</taxon>
        <taxon>Bacillati</taxon>
        <taxon>Actinomycetota</taxon>
        <taxon>Actinomycetes</taxon>
        <taxon>Mycobacteriales</taxon>
        <taxon>Nocardiaceae</taxon>
        <taxon>Williamsia</taxon>
    </lineage>
</organism>
<accession>A0A2G3PLN0</accession>
<dbReference type="AlphaFoldDB" id="A0A2G3PLN0"/>